<sequence length="187" mass="21464">MLEVELKASLVNLSTDQIRDSAEKIGFQVKKRLREIDMYFNGNERDFRDTDEALRLRSCQDLSNGGPAQVFITYKGPKQDKVSSTRTEFETSVGELFTMRKLLEALGYQPMYSVDKTRTELCSGQITLCLDCVEGLGNYLELEILAESEVQRDSAVQKLLSLLDLLQVPRDNMTRKSYLELLYFPER</sequence>
<reference evidence="2 3" key="2">
    <citation type="submission" date="2009-02" db="EMBL/GenBank/DDBJ databases">
        <title>Draft genome sequence of Blautia hydrogenotrophica DSM 10507 (Ruminococcus hydrogenotrophicus DSM 10507).</title>
        <authorList>
            <person name="Sudarsanam P."/>
            <person name="Ley R."/>
            <person name="Guruge J."/>
            <person name="Turnbaugh P.J."/>
            <person name="Mahowald M."/>
            <person name="Liep D."/>
            <person name="Gordon J."/>
        </authorList>
    </citation>
    <scope>NUCLEOTIDE SEQUENCE [LARGE SCALE GENOMIC DNA]</scope>
    <source>
        <strain evidence="3">DSM 10507 / JCM 14656 / S5a33</strain>
    </source>
</reference>
<dbReference type="eggNOG" id="COG1437">
    <property type="taxonomic scope" value="Bacteria"/>
</dbReference>
<accession>C0CJQ6</accession>
<name>C0CJQ6_BLAHS</name>
<evidence type="ECO:0000259" key="1">
    <source>
        <dbReference type="PROSITE" id="PS51707"/>
    </source>
</evidence>
<proteinExistence type="predicted"/>
<dbReference type="AlphaFoldDB" id="C0CJQ6"/>
<dbReference type="Proteomes" id="UP000003100">
    <property type="component" value="Unassembled WGS sequence"/>
</dbReference>
<evidence type="ECO:0000313" key="3">
    <source>
        <dbReference type="Proteomes" id="UP000003100"/>
    </source>
</evidence>
<keyword evidence="3" id="KW-1185">Reference proteome</keyword>
<reference evidence="2 3" key="1">
    <citation type="submission" date="2009-01" db="EMBL/GenBank/DDBJ databases">
        <authorList>
            <person name="Fulton L."/>
            <person name="Clifton S."/>
            <person name="Fulton B."/>
            <person name="Xu J."/>
            <person name="Minx P."/>
            <person name="Pepin K.H."/>
            <person name="Johnson M."/>
            <person name="Bhonagiri V."/>
            <person name="Nash W.E."/>
            <person name="Mardis E.R."/>
            <person name="Wilson R.K."/>
        </authorList>
    </citation>
    <scope>NUCLEOTIDE SEQUENCE [LARGE SCALE GENOMIC DNA]</scope>
    <source>
        <strain evidence="3">DSM 10507 / JCM 14656 / S5a33</strain>
    </source>
</reference>
<dbReference type="Pfam" id="PF01928">
    <property type="entry name" value="CYTH"/>
    <property type="match status" value="1"/>
</dbReference>
<dbReference type="PATRIC" id="fig|476272.21.peg.2421"/>
<dbReference type="EMBL" id="ACBZ01000047">
    <property type="protein sequence ID" value="EEG49996.1"/>
    <property type="molecule type" value="Genomic_DNA"/>
</dbReference>
<organism evidence="2 3">
    <name type="scientific">Blautia hydrogenotrophica (strain DSM 10507 / JCM 14656 / S5a33)</name>
    <name type="common">Ruminococcus hydrogenotrophicus</name>
    <dbReference type="NCBI Taxonomy" id="476272"/>
    <lineage>
        <taxon>Bacteria</taxon>
        <taxon>Bacillati</taxon>
        <taxon>Bacillota</taxon>
        <taxon>Clostridia</taxon>
        <taxon>Lachnospirales</taxon>
        <taxon>Lachnospiraceae</taxon>
        <taxon>Blautia</taxon>
    </lineage>
</organism>
<dbReference type="GeneID" id="86820359"/>
<dbReference type="InterPro" id="IPR023577">
    <property type="entry name" value="CYTH_domain"/>
</dbReference>
<dbReference type="SUPFAM" id="SSF55154">
    <property type="entry name" value="CYTH-like phosphatases"/>
    <property type="match status" value="1"/>
</dbReference>
<dbReference type="PROSITE" id="PS51707">
    <property type="entry name" value="CYTH"/>
    <property type="match status" value="1"/>
</dbReference>
<feature type="domain" description="CYTH" evidence="1">
    <location>
        <begin position="1"/>
        <end position="184"/>
    </location>
</feature>
<dbReference type="NCBIfam" id="TIGR00318">
    <property type="entry name" value="cyaB"/>
    <property type="match status" value="1"/>
</dbReference>
<protein>
    <recommendedName>
        <fullName evidence="1">CYTH domain-containing protein</fullName>
    </recommendedName>
</protein>
<gene>
    <name evidence="2" type="ORF">RUMHYD_01076</name>
</gene>
<dbReference type="SMART" id="SM01118">
    <property type="entry name" value="CYTH"/>
    <property type="match status" value="1"/>
</dbReference>
<dbReference type="RefSeq" id="WP_005946887.1">
    <property type="nucleotide sequence ID" value="NZ_CP136423.1"/>
</dbReference>
<evidence type="ECO:0000313" key="2">
    <source>
        <dbReference type="EMBL" id="EEG49996.1"/>
    </source>
</evidence>
<dbReference type="Gene3D" id="2.40.320.10">
    <property type="entry name" value="Hypothetical Protein Pfu-838710-001"/>
    <property type="match status" value="1"/>
</dbReference>
<dbReference type="InterPro" id="IPR033469">
    <property type="entry name" value="CYTH-like_dom_sf"/>
</dbReference>
<dbReference type="CDD" id="cd07890">
    <property type="entry name" value="CYTH-like_AC_IV-like"/>
    <property type="match status" value="1"/>
</dbReference>
<dbReference type="InterPro" id="IPR008173">
    <property type="entry name" value="Adenylyl_cyclase_CyaB"/>
</dbReference>
<dbReference type="PANTHER" id="PTHR21028">
    <property type="entry name" value="SI:CH211-156B7.4"/>
    <property type="match status" value="1"/>
</dbReference>
<comment type="caution">
    <text evidence="2">The sequence shown here is derived from an EMBL/GenBank/DDBJ whole genome shotgun (WGS) entry which is preliminary data.</text>
</comment>
<dbReference type="PANTHER" id="PTHR21028:SF2">
    <property type="entry name" value="CYTH DOMAIN-CONTAINING PROTEIN"/>
    <property type="match status" value="1"/>
</dbReference>
<dbReference type="HOGENOM" id="CLU_105244_2_0_9"/>